<feature type="compositionally biased region" description="Acidic residues" evidence="2">
    <location>
        <begin position="2426"/>
        <end position="2435"/>
    </location>
</feature>
<dbReference type="STRING" id="1460663.A0A177CA06"/>
<feature type="compositionally biased region" description="Low complexity" evidence="2">
    <location>
        <begin position="4825"/>
        <end position="4838"/>
    </location>
</feature>
<feature type="region of interest" description="Disordered" evidence="2">
    <location>
        <begin position="5042"/>
        <end position="5623"/>
    </location>
</feature>
<feature type="region of interest" description="Disordered" evidence="2">
    <location>
        <begin position="1655"/>
        <end position="1718"/>
    </location>
</feature>
<feature type="region of interest" description="Disordered" evidence="2">
    <location>
        <begin position="4063"/>
        <end position="4123"/>
    </location>
</feature>
<feature type="compositionally biased region" description="Basic residues" evidence="2">
    <location>
        <begin position="2545"/>
        <end position="2555"/>
    </location>
</feature>
<feature type="compositionally biased region" description="Basic residues" evidence="2">
    <location>
        <begin position="3025"/>
        <end position="3035"/>
    </location>
</feature>
<feature type="compositionally biased region" description="Basic and acidic residues" evidence="2">
    <location>
        <begin position="15"/>
        <end position="31"/>
    </location>
</feature>
<feature type="compositionally biased region" description="Low complexity" evidence="2">
    <location>
        <begin position="3717"/>
        <end position="3727"/>
    </location>
</feature>
<feature type="compositionally biased region" description="Pro residues" evidence="2">
    <location>
        <begin position="2642"/>
        <end position="2651"/>
    </location>
</feature>
<feature type="compositionally biased region" description="Basic and acidic residues" evidence="2">
    <location>
        <begin position="2627"/>
        <end position="2637"/>
    </location>
</feature>
<feature type="compositionally biased region" description="Polar residues" evidence="2">
    <location>
        <begin position="3359"/>
        <end position="3377"/>
    </location>
</feature>
<feature type="region of interest" description="Disordered" evidence="2">
    <location>
        <begin position="3019"/>
        <end position="3061"/>
    </location>
</feature>
<feature type="compositionally biased region" description="Low complexity" evidence="2">
    <location>
        <begin position="5379"/>
        <end position="5398"/>
    </location>
</feature>
<feature type="compositionally biased region" description="Polar residues" evidence="2">
    <location>
        <begin position="5363"/>
        <end position="5375"/>
    </location>
</feature>
<dbReference type="PANTHER" id="PTHR40641:SF2">
    <property type="entry name" value="INVOLUCRIN REPEAT PROTEIN"/>
    <property type="match status" value="1"/>
</dbReference>
<feature type="compositionally biased region" description="Basic and acidic residues" evidence="2">
    <location>
        <begin position="3664"/>
        <end position="3676"/>
    </location>
</feature>
<feature type="compositionally biased region" description="Polar residues" evidence="2">
    <location>
        <begin position="4155"/>
        <end position="4171"/>
    </location>
</feature>
<feature type="region of interest" description="Disordered" evidence="2">
    <location>
        <begin position="4141"/>
        <end position="4212"/>
    </location>
</feature>
<name>A0A177CA06_9PLEO</name>
<feature type="non-terminal residue" evidence="3">
    <location>
        <position position="1"/>
    </location>
</feature>
<feature type="compositionally biased region" description="Polar residues" evidence="2">
    <location>
        <begin position="1835"/>
        <end position="1845"/>
    </location>
</feature>
<feature type="compositionally biased region" description="Basic and acidic residues" evidence="2">
    <location>
        <begin position="397"/>
        <end position="413"/>
    </location>
</feature>
<feature type="compositionally biased region" description="Basic and acidic residues" evidence="2">
    <location>
        <begin position="762"/>
        <end position="778"/>
    </location>
</feature>
<feature type="region of interest" description="Disordered" evidence="2">
    <location>
        <begin position="1778"/>
        <end position="2506"/>
    </location>
</feature>
<feature type="compositionally biased region" description="Basic residues" evidence="2">
    <location>
        <begin position="2122"/>
        <end position="2131"/>
    </location>
</feature>
<feature type="compositionally biased region" description="Basic and acidic residues" evidence="2">
    <location>
        <begin position="3240"/>
        <end position="3250"/>
    </location>
</feature>
<dbReference type="InterPro" id="IPR053268">
    <property type="entry name" value="Woronin_anchor"/>
</dbReference>
<feature type="region of interest" description="Disordered" evidence="2">
    <location>
        <begin position="372"/>
        <end position="466"/>
    </location>
</feature>
<feature type="compositionally biased region" description="Basic residues" evidence="2">
    <location>
        <begin position="1100"/>
        <end position="1110"/>
    </location>
</feature>
<feature type="compositionally biased region" description="Polar residues" evidence="2">
    <location>
        <begin position="967"/>
        <end position="991"/>
    </location>
</feature>
<feature type="compositionally biased region" description="Basic residues" evidence="2">
    <location>
        <begin position="1821"/>
        <end position="1831"/>
    </location>
</feature>
<feature type="compositionally biased region" description="Basic residues" evidence="2">
    <location>
        <begin position="1705"/>
        <end position="1714"/>
    </location>
</feature>
<feature type="compositionally biased region" description="Basic residues" evidence="2">
    <location>
        <begin position="3467"/>
        <end position="3478"/>
    </location>
</feature>
<feature type="region of interest" description="Disordered" evidence="2">
    <location>
        <begin position="4257"/>
        <end position="4276"/>
    </location>
</feature>
<feature type="compositionally biased region" description="Basic and acidic residues" evidence="2">
    <location>
        <begin position="1959"/>
        <end position="1971"/>
    </location>
</feature>
<evidence type="ECO:0000313" key="3">
    <source>
        <dbReference type="EMBL" id="OAG03608.1"/>
    </source>
</evidence>
<feature type="compositionally biased region" description="Basic residues" evidence="2">
    <location>
        <begin position="1205"/>
        <end position="1215"/>
    </location>
</feature>
<feature type="compositionally biased region" description="Basic residues" evidence="2">
    <location>
        <begin position="4891"/>
        <end position="4902"/>
    </location>
</feature>
<feature type="compositionally biased region" description="Polar residues" evidence="2">
    <location>
        <begin position="1876"/>
        <end position="1897"/>
    </location>
</feature>
<feature type="coiled-coil region" evidence="1">
    <location>
        <begin position="5707"/>
        <end position="5887"/>
    </location>
</feature>
<feature type="region of interest" description="Disordered" evidence="2">
    <location>
        <begin position="2522"/>
        <end position="2694"/>
    </location>
</feature>
<feature type="compositionally biased region" description="Basic and acidic residues" evidence="2">
    <location>
        <begin position="5277"/>
        <end position="5292"/>
    </location>
</feature>
<dbReference type="EMBL" id="KV441554">
    <property type="protein sequence ID" value="OAG03608.1"/>
    <property type="molecule type" value="Genomic_DNA"/>
</dbReference>
<feature type="region of interest" description="Disordered" evidence="2">
    <location>
        <begin position="4704"/>
        <end position="4723"/>
    </location>
</feature>
<feature type="compositionally biased region" description="Polar residues" evidence="2">
    <location>
        <begin position="152"/>
        <end position="161"/>
    </location>
</feature>
<feature type="compositionally biased region" description="Low complexity" evidence="2">
    <location>
        <begin position="4418"/>
        <end position="4427"/>
    </location>
</feature>
<feature type="compositionally biased region" description="Basic residues" evidence="2">
    <location>
        <begin position="4616"/>
        <end position="4626"/>
    </location>
</feature>
<feature type="compositionally biased region" description="Polar residues" evidence="2">
    <location>
        <begin position="5584"/>
        <end position="5596"/>
    </location>
</feature>
<feature type="region of interest" description="Disordered" evidence="2">
    <location>
        <begin position="2847"/>
        <end position="2967"/>
    </location>
</feature>
<feature type="compositionally biased region" description="Basic residues" evidence="2">
    <location>
        <begin position="3219"/>
        <end position="3229"/>
    </location>
</feature>
<feature type="region of interest" description="Disordered" evidence="2">
    <location>
        <begin position="3567"/>
        <end position="3990"/>
    </location>
</feature>
<feature type="compositionally biased region" description="Basic residues" evidence="2">
    <location>
        <begin position="2764"/>
        <end position="2774"/>
    </location>
</feature>
<feature type="compositionally biased region" description="Basic residues" evidence="2">
    <location>
        <begin position="1407"/>
        <end position="1417"/>
    </location>
</feature>
<feature type="region of interest" description="Disordered" evidence="2">
    <location>
        <begin position="6199"/>
        <end position="6227"/>
    </location>
</feature>
<feature type="region of interest" description="Disordered" evidence="2">
    <location>
        <begin position="4286"/>
        <end position="4431"/>
    </location>
</feature>
<dbReference type="InParanoid" id="A0A177CA06"/>
<feature type="compositionally biased region" description="Basic residues" evidence="2">
    <location>
        <begin position="283"/>
        <end position="296"/>
    </location>
</feature>
<feature type="compositionally biased region" description="Basic residues" evidence="2">
    <location>
        <begin position="2227"/>
        <end position="2237"/>
    </location>
</feature>
<feature type="region of interest" description="Disordered" evidence="2">
    <location>
        <begin position="496"/>
        <end position="1027"/>
    </location>
</feature>
<feature type="compositionally biased region" description="Basic and acidic residues" evidence="2">
    <location>
        <begin position="5400"/>
        <end position="5427"/>
    </location>
</feature>
<feature type="region of interest" description="Disordered" evidence="2">
    <location>
        <begin position="343"/>
        <end position="362"/>
    </location>
</feature>
<feature type="compositionally biased region" description="Polar residues" evidence="2">
    <location>
        <begin position="4662"/>
        <end position="4690"/>
    </location>
</feature>
<dbReference type="GeneID" id="28771150"/>
<gene>
    <name evidence="3" type="ORF">CC84DRAFT_860927</name>
</gene>
<feature type="region of interest" description="Disordered" evidence="2">
    <location>
        <begin position="3181"/>
        <end position="3527"/>
    </location>
</feature>
<proteinExistence type="predicted"/>
<feature type="compositionally biased region" description="Basic residues" evidence="2">
    <location>
        <begin position="904"/>
        <end position="914"/>
    </location>
</feature>
<feature type="compositionally biased region" description="Polar residues" evidence="2">
    <location>
        <begin position="4187"/>
        <end position="4196"/>
    </location>
</feature>
<feature type="compositionally biased region" description="Basic residues" evidence="2">
    <location>
        <begin position="814"/>
        <end position="824"/>
    </location>
</feature>
<feature type="compositionally biased region" description="Basic and acidic residues" evidence="2">
    <location>
        <begin position="3182"/>
        <end position="3195"/>
    </location>
</feature>
<feature type="compositionally biased region" description="Polar residues" evidence="2">
    <location>
        <begin position="5449"/>
        <end position="5463"/>
    </location>
</feature>
<feature type="compositionally biased region" description="Basic residues" evidence="2">
    <location>
        <begin position="4499"/>
        <end position="4509"/>
    </location>
</feature>
<feature type="compositionally biased region" description="Basic and acidic residues" evidence="2">
    <location>
        <begin position="5439"/>
        <end position="5448"/>
    </location>
</feature>
<feature type="compositionally biased region" description="Polar residues" evidence="2">
    <location>
        <begin position="3733"/>
        <end position="3747"/>
    </location>
</feature>
<feature type="compositionally biased region" description="Low complexity" evidence="2">
    <location>
        <begin position="925"/>
        <end position="937"/>
    </location>
</feature>
<feature type="compositionally biased region" description="Basic and acidic residues" evidence="2">
    <location>
        <begin position="2010"/>
        <end position="2034"/>
    </location>
</feature>
<dbReference type="RefSeq" id="XP_018033973.1">
    <property type="nucleotide sequence ID" value="XM_018187664.1"/>
</dbReference>
<feature type="compositionally biased region" description="Polar residues" evidence="2">
    <location>
        <begin position="3417"/>
        <end position="3426"/>
    </location>
</feature>
<dbReference type="Proteomes" id="UP000077069">
    <property type="component" value="Unassembled WGS sequence"/>
</dbReference>
<feature type="compositionally biased region" description="Low complexity" evidence="2">
    <location>
        <begin position="3446"/>
        <end position="3456"/>
    </location>
</feature>
<feature type="compositionally biased region" description="Basic residues" evidence="2">
    <location>
        <begin position="1911"/>
        <end position="1920"/>
    </location>
</feature>
<feature type="compositionally biased region" description="Basic residues" evidence="2">
    <location>
        <begin position="3927"/>
        <end position="3940"/>
    </location>
</feature>
<feature type="compositionally biased region" description="Basic residues" evidence="2">
    <location>
        <begin position="2299"/>
        <end position="2309"/>
    </location>
</feature>
<feature type="compositionally biased region" description="Basic residues" evidence="2">
    <location>
        <begin position="1520"/>
        <end position="1529"/>
    </location>
</feature>
<feature type="region of interest" description="Disordered" evidence="2">
    <location>
        <begin position="263"/>
        <end position="317"/>
    </location>
</feature>
<feature type="compositionally biased region" description="Basic and acidic residues" evidence="2">
    <location>
        <begin position="3950"/>
        <end position="3961"/>
    </location>
</feature>
<feature type="compositionally biased region" description="Basic and acidic residues" evidence="2">
    <location>
        <begin position="4324"/>
        <end position="4342"/>
    </location>
</feature>
<keyword evidence="1" id="KW-0175">Coiled coil</keyword>
<feature type="compositionally biased region" description="Basic residues" evidence="2">
    <location>
        <begin position="3683"/>
        <end position="3693"/>
    </location>
</feature>
<feature type="compositionally biased region" description="Polar residues" evidence="2">
    <location>
        <begin position="3584"/>
        <end position="3597"/>
    </location>
</feature>
<feature type="compositionally biased region" description="Basic residues" evidence="2">
    <location>
        <begin position="1601"/>
        <end position="1610"/>
    </location>
</feature>
<feature type="compositionally biased region" description="Low complexity" evidence="2">
    <location>
        <begin position="2036"/>
        <end position="2045"/>
    </location>
</feature>
<feature type="compositionally biased region" description="Basic residues" evidence="2">
    <location>
        <begin position="2442"/>
        <end position="2451"/>
    </location>
</feature>
<feature type="compositionally biased region" description="Basic and acidic residues" evidence="2">
    <location>
        <begin position="851"/>
        <end position="866"/>
    </location>
</feature>
<feature type="compositionally biased region" description="Polar residues" evidence="2">
    <location>
        <begin position="5146"/>
        <end position="5160"/>
    </location>
</feature>
<feature type="region of interest" description="Disordered" evidence="2">
    <location>
        <begin position="4458"/>
        <end position="4569"/>
    </location>
</feature>
<feature type="compositionally biased region" description="Basic and acidic residues" evidence="2">
    <location>
        <begin position="1124"/>
        <end position="1138"/>
    </location>
</feature>
<feature type="compositionally biased region" description="Low complexity" evidence="2">
    <location>
        <begin position="4645"/>
        <end position="4657"/>
    </location>
</feature>
<feature type="compositionally biased region" description="Basic residues" evidence="2">
    <location>
        <begin position="4092"/>
        <end position="4104"/>
    </location>
</feature>
<feature type="region of interest" description="Disordered" evidence="2">
    <location>
        <begin position="2720"/>
        <end position="2789"/>
    </location>
</feature>
<feature type="region of interest" description="Disordered" evidence="2">
    <location>
        <begin position="1"/>
        <end position="190"/>
    </location>
</feature>
<feature type="compositionally biased region" description="Low complexity" evidence="2">
    <location>
        <begin position="1188"/>
        <end position="1201"/>
    </location>
</feature>
<sequence length="6227" mass="669910">KKGSKGKSIDLSNEPPKELTAEDYAKIREADAADAVDGWFSAPVQEPKVVEEQQEKKVEEAKQSEPSPELLRRESKGKGKAKKKKGKKGSVSEAVEAPTPTEESRPLLSDNAQAVEEPLLPSSSQDVPTEPFLPSSSKDVSEPHDTGYIPGSASSYVPTFNDNEDAWDRPTGEDDATLVGEPGAGASPEMLSKEFRRQKLLDNTAPRSNDEVAVQRAVMGYGDDSPLAREMLASKMGLFEEPKEVSRQESRLSLVAPTGIAIEPVARELEPAAEAEDAASASKSKKDKKKGKKGKRGSQVVGVEPAALSSEPEAVRDADAALPAAASIQEQFEHDVLQPAFSKEITPAEETKLSTSEGKPVYDAGDVTQYLVASSSTPSPPPELVAAPSTVQAAKETTPETSDKKKGKNEKAKPATPETTSGWGKSLFGALGWGKKKASTSDLKSGKKSPTEEKVEASAEIVPPPVAEGTALEHIRSVEEAKSVYDAGDVAQYLVADSGDATPERVGTPAVETMENEPLPETVPEVQTDRKETISEPAVEASTEDATHSEPIPEPPTIPGEVVAEPAIKTASREGAPVETAPEPSAPGAADEWVPTSSSKKQKERKAKTDKRESVQPSAPLEFEHLAPVIETAPKAPSHTTADVPRDLSVNNDVQQPAESVLPLDTEPAKPFDQPSVDGETVAADDKPGEDTAAPLEQADDDWAPLSKKDRKKKGKKGKAGETDPVAAKAEPIMSGTPGTPVDNELLDEKPMKEPINNGLDVEARQAEPEQTVEDKPVEISSPAEDVVRTEENPMEDVSAPAEQPAVQSVPLSKKGKKTQKKSKGLSVDDTAESSTVDFADSLPSNAELVPEDKPGNADVLEEQRGKPVPAEPEAPLEDKPSQEIPASIEPPVTDEASASLSKKDKKKAKKAAKRSSVGANESATVPPETVTEPTTPDADEQSKDLDAPAESEIVTEGQRIEEATTPVHSDTQLSNEENSTEDNPTPAQQQAEDEWAAPVSKSEKKKKGTKGKQAAAEASVKDSSTLRLESDVLADGAMPKVATLDALVEQDRTGITAEPPATADDKPIVEDSTLPVDAPLEDASVQIAVEEEPASVSKKDKKKAKKAAKRGSLVDIEPSTTETVHEADDKVLAKDGTGESTTATAGKPVEEFPTPIDPAQVEPTTITEDKPTDGIPMPENALSEDVPAPAETAIEAPTEAFSKKDKKKKKKGKKGQSVDVQPALTEEAEAKMPVEDARVESMITDAPQPKLLSEVTPVESAEAPRDQPAEEIAAPQETQMEAEVAEESSAPAPVEHVNADAAKQQQPKLVAEATSVAEAEERSVPRMTQVDDKVISDPSASAQVEPIVTGYLDEQQSHPLPEATPVAPTEELAASPVTQVDDKPVEDYSPSVATHVDDEPATPLSKKAKKKKAKRGKSVDIDPLSTLPDDIAESQEPNSDTRAPSSAAPKDQKESDVTIPFAVPLDSQKTSGPSDSPPIESSVHVLTATPDAPVHSEPVENSAEGATHVEDGGAMPSKKDKKKKGKKGKASEPSTPAVDERIDPLAEAGEPVVAEQSVESALPEPVIDEASQDVAEPVESDPTPATEDPVEEVVTGTLSKKSKKKKAKKGSISQEVEPEVPPMPAADEPIFEESAARDVEGEAAQAAEIIAPVEQHGLEISEPTEDVPVLDKTPASQGAGTADEKTISQPAEPVDEEVVVLSKKEKKKGKKGKSASGTVTPIVADAELETRDISAGDTVAAPAEPVDVEPTAQEAAAAPAIQPTSVELPAAIEVQPIIDEPIAQPEIQPTSRDLSADTKLRPVVDEPISEQEPTIPLSKKDKKKAKKAKKGASETDTPPVSTPSEEVLSPFEQPILDTVVVSEPQEIAQPEALLQQDSTPVEQSTSEPQAETSFAEQEQKELDDSTLSKKDKKKKKKSKSVSIIDIEPVTPVQQIPEPVLEAQPSELQTDVSPAEPALLHDENVPEEELKSQAPEMPALKPSKSTWIEYVPPPAPEKETATQRKRRLKREQQEKEKWDEEQRERIAREEREAAETAESTRTAEVPAPPTPEAPIEQAKDLQVVEEPADPTSAATPAEPPTLLPVPGDETKDGEATAVPSVEEPVAELTHEEGQAAPLSKKGEKKAKKAKRASIVETSGPTTPALPEEQARDVPSDQQLPVVPQPETDGQIEQEPAKPALDVNRNETAPLPTLSVDESRNELQQPLMDETKDGPTQDNAATVPLSKKDKKKAKKAKRGSVVDSEPSTSPATPVEEAKDPLMVDPPPPPDPDPPAQDPPAPETLALEEASVEATAPLSKKDKKKAKKAKRGSVVEEVPAASQDDAFLASETGERLVGDAERHDGGAADTTLPELAVERSLEAPLAEADASVDVEREMGLEATIADQESLELREGSLAASGPDGAQEPSEEILSTSAPKGIEEHPAETPEEPFEDDWASSSTKKDKKSKKGKQKRESIAEEAAPEPPTQTVIDSADIPISESLAHPKQEELSLPSEPVIAPATSNLHEPEVQATEELVKGIQIEPSETAATSLEKIVNVEPEAPSSSKKKKGKKGKRASTIEEPTPEVPTAEPAFEQITEQQIVEEPSGIVPDASQSSIPELSEELQPLENAPVAEPTDLDIAQSSRDGVPEGDSHNEADAPVVPTPIDPAPPSGSQFVEEPAPPTKISKKNKKAKKSKDQSGTSTPIPELVAEARPELVVEPTAVPVGDSQLEPAVEQVVVPSEDAEPEPSIETIAVPNEEVSTLDTKEQVQEPVEDNWAGLSKKDKKKAKKTKAKQSGTATPVADGVPEVAGEVERAAATVDEQTTATIKEQPTATVEDHATVAVEAQPDVATAEAHVDLDADLKVPETQSDELGQDVALTTPVDSEVAPSAPVPEEAIEMAALPEPVKHAVPHSTIEAEQPTGDDSPSMSSKAKKKAKKGKAKLSGTATPVIEDFPQLEVEEKESSPRIESPAEEPLSAAPTTQVEASKEILSEVPLEQAPLEPTPDTVETHVLAADSTEQASTTPTAPVTEVQVVDELSGLSKKAKKKAKNGKGKVSEPSTSIVEDIPEVQTDSSREIAPVIPEVNDVAATHEAHIVPAAIDDSVKDVQQSPAQVLQEDKPAESISQPTPEQEETAVDEWAPIPAKKKGKKGKKSGTATPVIEPLAEEVPEIKEKLSKDVATADAQPVAEDIAVPSVEVVESRDIPEDPKIDDAQIVPTSEPKQEEADVDELAVLPAKKKKGKKGKKSGTATPIPEALVERPAEEKIAPEVPIDAPTEIEDAKTMPQEPLGQEATIEQPIEEPKLTEGAESQAEPVPEPQPEEQPHTQQPIEESKHSEIAQPGTRPVAEPEDEWAASLSKKKGKKNKRKVSLATPVTEESSLPPTEAEVSTQQDLPTAIIEKVQPTQLDTEAAEQQGLAAPVVEEAQPTPVYTEASVQKHTAQTAVEDVTRPISVPTAEPDAQTGPTTSSGPPTDLEDGLAAPAPKKKSKKGKGKKSGPQTPIAEISEPLLDNAEVVPEVPAALDSIEADRGNEPSPAEVPAEPVQMVSTEIVEVEKPVLERKLSKTEKKAKKKAAASTLDVEPIIERAPSLEEPMPELNQEPVQESVQEPTQEYISEPLLTRETVEDLTAPDVDVPTPGVVEHAPIETLQMLEHPPTEASSLPIVESETVDTSTEPIIESSDPRSKDAQREDGQANFAPKKGKKGKKNKKVQNVIEAEPQTPDLIDIAKEGASEPLVEPVPLEPTAVSDIRNNASNLPVSSQSPDIKPESASEPIAGLTQIEPATVLPFEPAHDVPHPSAVEFEPRQESNAKPAQITQIETSEQPQAEDEWAPISRKSSKKDNKKGKIEKEAITETPQEVAESSFPMASEHVHQTESSAPAEPEMQLEPAAEALPTETFVGTLPAQPAAEAPPIGHALEPVATTYVPEDAPKEVQDDEWPLPVKKSKKDKKKAKKSKSTSEAATPIVEKEVELRHEPTTVDDPSTSLREERQQEKLLPPAEEITSEPLLEPLVRDAPEEAHASVVEPSFIESQTSLPRSAPLEAYATPIDHSTDLARPAPLSPLLQAVQDEVADLKQRSEALDRQLSVDDVAEAPTPTPTSMFDVVSKLSKKDKKKTKKGKAATSEFSEPSTPAEPEGIAKMEEVVPDPVTEEDILALSRMQSQKDKKKTRGTTFSRDQPTDEITSVPASEPVETNLEQLVEQMEQQKATESAPTVARGSDTTVSAEPITEIGVAPVELSKPLVEEAPALLRKLSKKDKKKAKQAALAWDEPTAKSLEAIDTPQDNDINMQDPEPVAVPEVTMAKEPSEVPDTVEKVAPLARKLSNKDKKKAKQQAVLGDEPSKEADDLTPTPEDRDTPTAEPEVIITDPTARADEVLVPTIPEPEKPKEDSAPLSRKLSKKEKKKAKTAALTWDEPVAESSEPTLSTGTRDGAPTSTEPQPTTEEQDIFVAPASALAEPTMKLPELMTAPETDFITRDEPRALPSTTSPPTIQERPSVMPVVEDEPAVSTALSRKQSKRDKKKNGKAAAFELFEPATPVNETATTVESEKLSADTQDPIEAEPVRDLPAEDIQTKSTTMESSVALPSEYQVPEPSLVDLNSSHVEEQVPAIIDETPGVPGPEVEDEWALPIKKSKKDKRKSKKMEAAVDDEPTQVIKPNSPAVAAPATEATPVIDLPQATSSRDTSITEPVSSPTVELPQLSTPSNAAKKKNKKHKLAAMFEPPTPEETLASKARAPKIQEETARDIHEAVPEDVQFKQFDVPRAIIDEPRAKSPEHDIDFAATVAAGLKESGFNTDLVLNDPAFHRTSSPQSVRDIAPDDDVAAARHGASKSKFGNLGRSPSPTSPESEVPTVKEAPQPIVAVAAESAPTFDPMDILNDPTFAQRKSPPGVLEEADPEELWSSGSKGKKAKGKKKRASLVQDGVGSPAVEIPTTGPSVDELSRDRPMPEATLETTDDFWDEQPKRKGREDKAASKRANTTESVQDSDMLSGAITPFEEDFEQQRSVEDSVESKKIVNRNDLTWDEGAGKKNKKKKKSIVPETMVAAASAAALAAVISDKKEEKKSEGMELPPTFDQIPKSLGGVEPSEYPFPALPTPEERTGFSVQGKHAHEEEIEEEWAPPAKKKGKKDSKSRGKEREEKDNDFIERTLNDMPEQKGRHVSQSDPFYVSSTSRSLEQENAGHMSPNHKRREHPVPPEAEPEEKRLHLSGPSQHDLSIPEDPSSLASSRTQELAHSSADKSNLDTTVHPTGVGGHSPIIEPTWSFGDIRDSGVHVADSPTVPKSPQLPTYADVRDSGYHDTTFETPRKSKGSNQPVEEADSNKKPRSKEPVTPHRSRALEEHDEVRSRSPSLPELPSLAAVASPNAIDSATRERSSYLFDSSPSTRQYGESSPAAKIGAATAGAAAVAVAASARNTRDSQRHDKHIPSESDKKLSSPERDVKQQQPYKSIFGDPTEKKAEQVRKLSTPSNKHMRTPSSVLDPIKEASPDDSPLQKRHARKVSEAGLPDREVKSSRRSQSPKSFSERMKSPPPVTPTPASRKNVPSKIDTSPPVQRKGSPWQQVHESVDRTMTLSPARRLPHDHSPTTTDPIKVRIAEQRSPSVFSDRSVNMRSPDADRPLSAMSNRSASSLRRVDRSRSGDLRAAAKIGEARAHDAKSQSNLAGIALAAGATAAIAAGIASSSKYDPVKDKGKGRAEMPDVYEAWGEAQGSPMSPTRPPSVRKRQSIQILDLQSQLENLAAQNRSLEEARLKAEEILQQASQQRDVDQQVVSEAVEARDRELHQKDIDIGQLRDTLQRLQQEIGRLTELNNQLTDANRNLTNDANARYAQLQAEGQQVQDQWQQSTRELEQLRAEHNHLTKGMQAAIAAEIGLAIDERNAEINRLNAELEGAREQIKKLQQQILETKKPNESFLTVRDEDYFDSACQQLCQHVQQWVLRFSKFSDARACRLSSEVTADTRLDTATRQKIDTRLDNAILDGSDVDMLLADRVKRRDVFMSVVMTMIWEYVFTRYLFGMDREQRQKLKSLEKTLSEVGPTRAVAQWRAITLSLLSKREPFVQQRAQDTEAVVHEIYSTLATLLPPPSHLQRQIQESLRNVMRLAVSLSIEMRTQRAEYIMLPPLQPEYDTNGDLVAKVTFNASLMNERSGQETSNDELEARNAIVKIVLFPLVVKKGDDFGEGDDEIVVCPAQVLVARPNNKKVVRVMSGAMSVDSRKRSSHSLAPTSIAPESSIMDLDSTNMI</sequence>
<feature type="region of interest" description="Disordered" evidence="2">
    <location>
        <begin position="1092"/>
        <end position="1627"/>
    </location>
</feature>
<feature type="compositionally biased region" description="Basic and acidic residues" evidence="2">
    <location>
        <begin position="5305"/>
        <end position="5332"/>
    </location>
</feature>
<feature type="compositionally biased region" description="Polar residues" evidence="2">
    <location>
        <begin position="3793"/>
        <end position="3808"/>
    </location>
</feature>
<feature type="compositionally biased region" description="Polar residues" evidence="2">
    <location>
        <begin position="4961"/>
        <end position="4972"/>
    </location>
</feature>
<feature type="compositionally biased region" description="Basic and acidic residues" evidence="2">
    <location>
        <begin position="1229"/>
        <end position="1240"/>
    </location>
</feature>
<feature type="compositionally biased region" description="Low complexity" evidence="2">
    <location>
        <begin position="5334"/>
        <end position="5349"/>
    </location>
</feature>
<dbReference type="OrthoDB" id="5365701at2759"/>
<feature type="compositionally biased region" description="Basic and acidic residues" evidence="2">
    <location>
        <begin position="4946"/>
        <end position="4958"/>
    </location>
</feature>
<keyword evidence="4" id="KW-1185">Reference proteome</keyword>
<dbReference type="PANTHER" id="PTHR40641">
    <property type="entry name" value="INVOLUCRIN REPEAT PROTEIN (AFU_ORTHOLOGUE AFUA_2G08060)"/>
    <property type="match status" value="1"/>
</dbReference>
<evidence type="ECO:0000256" key="2">
    <source>
        <dbReference type="SAM" id="MobiDB-lite"/>
    </source>
</evidence>
<feature type="compositionally biased region" description="Basic and acidic residues" evidence="2">
    <location>
        <begin position="5115"/>
        <end position="5143"/>
    </location>
</feature>
<feature type="compositionally biased region" description="Basic and acidic residues" evidence="2">
    <location>
        <begin position="1320"/>
        <end position="1336"/>
    </location>
</feature>
<feature type="compositionally biased region" description="Polar residues" evidence="2">
    <location>
        <begin position="5544"/>
        <end position="5558"/>
    </location>
</feature>
<feature type="compositionally biased region" description="Polar residues" evidence="2">
    <location>
        <begin position="5209"/>
        <end position="5221"/>
    </location>
</feature>
<feature type="compositionally biased region" description="Basic residues" evidence="2">
    <location>
        <begin position="600"/>
        <end position="609"/>
    </location>
</feature>
<reference evidence="3 4" key="1">
    <citation type="submission" date="2016-05" db="EMBL/GenBank/DDBJ databases">
        <title>Comparative analysis of secretome profiles of manganese(II)-oxidizing ascomycete fungi.</title>
        <authorList>
            <consortium name="DOE Joint Genome Institute"/>
            <person name="Zeiner C.A."/>
            <person name="Purvine S.O."/>
            <person name="Zink E.M."/>
            <person name="Wu S."/>
            <person name="Pasa-Tolic L."/>
            <person name="Chaput D.L."/>
            <person name="Haridas S."/>
            <person name="Grigoriev I.V."/>
            <person name="Santelli C.M."/>
            <person name="Hansel C.M."/>
        </authorList>
    </citation>
    <scope>NUCLEOTIDE SEQUENCE [LARGE SCALE GENOMIC DNA]</scope>
    <source>
        <strain evidence="3 4">AP3s5-JAC2a</strain>
    </source>
</reference>
<feature type="compositionally biased region" description="Low complexity" evidence="2">
    <location>
        <begin position="3516"/>
        <end position="3527"/>
    </location>
</feature>
<feature type="compositionally biased region" description="Basic and acidic residues" evidence="2">
    <location>
        <begin position="1898"/>
        <end position="1910"/>
    </location>
</feature>
<feature type="compositionally biased region" description="Basic residues" evidence="2">
    <location>
        <begin position="3341"/>
        <end position="3352"/>
    </location>
</feature>
<feature type="compositionally biased region" description="Basic and acidic residues" evidence="2">
    <location>
        <begin position="2330"/>
        <end position="2344"/>
    </location>
</feature>
<feature type="compositionally biased region" description="Basic residues" evidence="2">
    <location>
        <begin position="78"/>
        <end position="88"/>
    </location>
</feature>
<feature type="compositionally biased region" description="Pro residues" evidence="2">
    <location>
        <begin position="2262"/>
        <end position="2280"/>
    </location>
</feature>
<feature type="compositionally biased region" description="Basic and acidic residues" evidence="2">
    <location>
        <begin position="1795"/>
        <end position="1805"/>
    </location>
</feature>
<feature type="compositionally biased region" description="Polar residues" evidence="2">
    <location>
        <begin position="1436"/>
        <end position="1445"/>
    </location>
</feature>
<evidence type="ECO:0000313" key="4">
    <source>
        <dbReference type="Proteomes" id="UP000077069"/>
    </source>
</evidence>
<feature type="compositionally biased region" description="Basic residues" evidence="2">
    <location>
        <begin position="2913"/>
        <end position="2923"/>
    </location>
</feature>
<evidence type="ECO:0000256" key="1">
    <source>
        <dbReference type="SAM" id="Coils"/>
    </source>
</evidence>
<organism evidence="3 4">
    <name type="scientific">Paraphaeosphaeria sporulosa</name>
    <dbReference type="NCBI Taxonomy" id="1460663"/>
    <lineage>
        <taxon>Eukaryota</taxon>
        <taxon>Fungi</taxon>
        <taxon>Dikarya</taxon>
        <taxon>Ascomycota</taxon>
        <taxon>Pezizomycotina</taxon>
        <taxon>Dothideomycetes</taxon>
        <taxon>Pleosporomycetidae</taxon>
        <taxon>Pleosporales</taxon>
        <taxon>Massarineae</taxon>
        <taxon>Didymosphaeriaceae</taxon>
        <taxon>Paraphaeosphaeria</taxon>
    </lineage>
</organism>
<feature type="compositionally biased region" description="Basic and acidic residues" evidence="2">
    <location>
        <begin position="48"/>
        <end position="63"/>
    </location>
</feature>
<feature type="region of interest" description="Disordered" evidence="2">
    <location>
        <begin position="3087"/>
        <end position="3148"/>
    </location>
</feature>
<feature type="compositionally biased region" description="Basic residues" evidence="2">
    <location>
        <begin position="4381"/>
        <end position="4391"/>
    </location>
</feature>
<accession>A0A177CA06</accession>
<protein>
    <submittedName>
        <fullName evidence="3">Uncharacterized protein</fullName>
    </submittedName>
</protein>
<feature type="compositionally biased region" description="Acidic residues" evidence="2">
    <location>
        <begin position="1567"/>
        <end position="1580"/>
    </location>
</feature>
<feature type="compositionally biased region" description="Basic residues" evidence="2">
    <location>
        <begin position="2666"/>
        <end position="2675"/>
    </location>
</feature>
<feature type="region of interest" description="Disordered" evidence="2">
    <location>
        <begin position="4787"/>
        <end position="4976"/>
    </location>
</feature>
<feature type="region of interest" description="Disordered" evidence="2">
    <location>
        <begin position="4596"/>
        <end position="4699"/>
    </location>
</feature>
<feature type="compositionally biased region" description="Basic and acidic residues" evidence="2">
    <location>
        <begin position="5485"/>
        <end position="5498"/>
    </location>
</feature>
<feature type="compositionally biased region" description="Polar residues" evidence="2">
    <location>
        <begin position="649"/>
        <end position="658"/>
    </location>
</feature>
<feature type="compositionally biased region" description="Basic residues" evidence="2">
    <location>
        <begin position="3127"/>
        <end position="3136"/>
    </location>
</feature>
<feature type="compositionally biased region" description="Basic and acidic residues" evidence="2">
    <location>
        <begin position="5042"/>
        <end position="5052"/>
    </location>
</feature>
<feature type="compositionally biased region" description="Basic residues" evidence="2">
    <location>
        <begin position="709"/>
        <end position="718"/>
    </location>
</feature>